<sequence>MYSDTRYRWAAVGHLWEFTRLGLERREAVDALRETIAGDPDGVQEWLRANASVVMALVETVPSRRPAMLRRCTADSLGQIAMILGGWQHCRKAVIAYDWIAEHPGHFEAGQSYRAATVSQGIFFDELRERNWTRWPVQWERSPFKGERRRDRSDAPDYDEAMDEQGGYPYF</sequence>
<protein>
    <recommendedName>
        <fullName evidence="4">HEAT repeat domain-containing protein</fullName>
    </recommendedName>
</protein>
<reference evidence="2 3" key="1">
    <citation type="submission" date="2021-08" db="EMBL/GenBank/DDBJ databases">
        <authorList>
            <person name="Peeters C."/>
        </authorList>
    </citation>
    <scope>NUCLEOTIDE SEQUENCE [LARGE SCALE GENOMIC DNA]</scope>
    <source>
        <strain evidence="2 3">LMG 32289</strain>
    </source>
</reference>
<keyword evidence="3" id="KW-1185">Reference proteome</keyword>
<proteinExistence type="predicted"/>
<dbReference type="RefSeq" id="WP_223994101.1">
    <property type="nucleotide sequence ID" value="NZ_CAJZAG010000012.1"/>
</dbReference>
<evidence type="ECO:0008006" key="4">
    <source>
        <dbReference type="Google" id="ProtNLM"/>
    </source>
</evidence>
<evidence type="ECO:0000313" key="3">
    <source>
        <dbReference type="Proteomes" id="UP000706525"/>
    </source>
</evidence>
<dbReference type="EMBL" id="CAJZAG010000012">
    <property type="protein sequence ID" value="CAG9183970.1"/>
    <property type="molecule type" value="Genomic_DNA"/>
</dbReference>
<evidence type="ECO:0000256" key="1">
    <source>
        <dbReference type="SAM" id="MobiDB-lite"/>
    </source>
</evidence>
<feature type="compositionally biased region" description="Basic and acidic residues" evidence="1">
    <location>
        <begin position="143"/>
        <end position="155"/>
    </location>
</feature>
<evidence type="ECO:0000313" key="2">
    <source>
        <dbReference type="EMBL" id="CAG9183970.1"/>
    </source>
</evidence>
<name>A0ABM8XUD5_9BURK</name>
<accession>A0ABM8XUD5</accession>
<organism evidence="2 3">
    <name type="scientific">Cupriavidus pampae</name>
    <dbReference type="NCBI Taxonomy" id="659251"/>
    <lineage>
        <taxon>Bacteria</taxon>
        <taxon>Pseudomonadati</taxon>
        <taxon>Pseudomonadota</taxon>
        <taxon>Betaproteobacteria</taxon>
        <taxon>Burkholderiales</taxon>
        <taxon>Burkholderiaceae</taxon>
        <taxon>Cupriavidus</taxon>
    </lineage>
</organism>
<gene>
    <name evidence="2" type="ORF">LMG32289_05475</name>
</gene>
<comment type="caution">
    <text evidence="2">The sequence shown here is derived from an EMBL/GenBank/DDBJ whole genome shotgun (WGS) entry which is preliminary data.</text>
</comment>
<feature type="region of interest" description="Disordered" evidence="1">
    <location>
        <begin position="143"/>
        <end position="171"/>
    </location>
</feature>
<dbReference type="Proteomes" id="UP000706525">
    <property type="component" value="Unassembled WGS sequence"/>
</dbReference>